<reference evidence="3" key="1">
    <citation type="journal article" date="2013" name="Nat. Commun.">
        <title>Whole-genome sequencing of Oryza brachyantha reveals mechanisms underlying Oryza genome evolution.</title>
        <authorList>
            <person name="Chen J."/>
            <person name="Huang Q."/>
            <person name="Gao D."/>
            <person name="Wang J."/>
            <person name="Lang Y."/>
            <person name="Liu T."/>
            <person name="Li B."/>
            <person name="Bai Z."/>
            <person name="Luis Goicoechea J."/>
            <person name="Liang C."/>
            <person name="Chen C."/>
            <person name="Zhang W."/>
            <person name="Sun S."/>
            <person name="Liao Y."/>
            <person name="Zhang X."/>
            <person name="Yang L."/>
            <person name="Song C."/>
            <person name="Wang M."/>
            <person name="Shi J."/>
            <person name="Liu G."/>
            <person name="Liu J."/>
            <person name="Zhou H."/>
            <person name="Zhou W."/>
            <person name="Yu Q."/>
            <person name="An N."/>
            <person name="Chen Y."/>
            <person name="Cai Q."/>
            <person name="Wang B."/>
            <person name="Liu B."/>
            <person name="Min J."/>
            <person name="Huang Y."/>
            <person name="Wu H."/>
            <person name="Li Z."/>
            <person name="Zhang Y."/>
            <person name="Yin Y."/>
            <person name="Song W."/>
            <person name="Jiang J."/>
            <person name="Jackson S.A."/>
            <person name="Wing R.A."/>
            <person name="Wang J."/>
            <person name="Chen M."/>
        </authorList>
    </citation>
    <scope>NUCLEOTIDE SEQUENCE [LARGE SCALE GENOMIC DNA]</scope>
    <source>
        <strain evidence="3">cv. IRGC 101232</strain>
    </source>
</reference>
<feature type="domain" description="AtC3H46-like PABC-like" evidence="2">
    <location>
        <begin position="25"/>
        <end position="76"/>
    </location>
</feature>
<protein>
    <recommendedName>
        <fullName evidence="2">AtC3H46-like PABC-like domain-containing protein</fullName>
    </recommendedName>
</protein>
<dbReference type="EnsemblPlants" id="OB03G32000.1">
    <property type="protein sequence ID" value="OB03G32000.1"/>
    <property type="gene ID" value="OB03G32000"/>
</dbReference>
<organism evidence="3">
    <name type="scientific">Oryza brachyantha</name>
    <name type="common">malo sina</name>
    <dbReference type="NCBI Taxonomy" id="4533"/>
    <lineage>
        <taxon>Eukaryota</taxon>
        <taxon>Viridiplantae</taxon>
        <taxon>Streptophyta</taxon>
        <taxon>Embryophyta</taxon>
        <taxon>Tracheophyta</taxon>
        <taxon>Spermatophyta</taxon>
        <taxon>Magnoliopsida</taxon>
        <taxon>Liliopsida</taxon>
        <taxon>Poales</taxon>
        <taxon>Poaceae</taxon>
        <taxon>BOP clade</taxon>
        <taxon>Oryzoideae</taxon>
        <taxon>Oryzeae</taxon>
        <taxon>Oryzinae</taxon>
        <taxon>Oryza</taxon>
    </lineage>
</organism>
<sequence>MIKGIWIDAHRASAGERTSRSSQVGRIQSVKPENVGKIFGVMLLREPDEDEMEKLAYNTDAALLAKINDAKATLAIICACCSVVAPGGGGGGRRHQQLCSHLPSVLAGVDRYPPSMGSFGFHVQPQPQPQYRPGSPLASPTPMQHAFAPHGLMDFAERHHMLDENIGRYYYPSGIKDNSTTARLDDKTSCPPDGHVTI</sequence>
<reference evidence="3" key="2">
    <citation type="submission" date="2013-04" db="UniProtKB">
        <authorList>
            <consortium name="EnsemblPlants"/>
        </authorList>
    </citation>
    <scope>IDENTIFICATION</scope>
</reference>
<proteinExistence type="predicted"/>
<dbReference type="AlphaFoldDB" id="J3LQ74"/>
<dbReference type="Pfam" id="PF23182">
    <property type="entry name" value="PABC_AtC3H46"/>
    <property type="match status" value="1"/>
</dbReference>
<evidence type="ECO:0000313" key="4">
    <source>
        <dbReference type="Proteomes" id="UP000006038"/>
    </source>
</evidence>
<dbReference type="Gramene" id="OB03G32000.1">
    <property type="protein sequence ID" value="OB03G32000.1"/>
    <property type="gene ID" value="OB03G32000"/>
</dbReference>
<dbReference type="STRING" id="4533.J3LQ74"/>
<dbReference type="HOGENOM" id="CLU_1380009_0_0_1"/>
<keyword evidence="4" id="KW-1185">Reference proteome</keyword>
<evidence type="ECO:0000259" key="2">
    <source>
        <dbReference type="Pfam" id="PF23182"/>
    </source>
</evidence>
<accession>J3LQ74</accession>
<feature type="region of interest" description="Disordered" evidence="1">
    <location>
        <begin position="177"/>
        <end position="198"/>
    </location>
</feature>
<name>J3LQ74_ORYBR</name>
<evidence type="ECO:0000313" key="3">
    <source>
        <dbReference type="EnsemblPlants" id="OB03G32000.1"/>
    </source>
</evidence>
<evidence type="ECO:0000256" key="1">
    <source>
        <dbReference type="SAM" id="MobiDB-lite"/>
    </source>
</evidence>
<dbReference type="InterPro" id="IPR056276">
    <property type="entry name" value="AtC3H46-like_PABC-like"/>
</dbReference>
<dbReference type="Proteomes" id="UP000006038">
    <property type="component" value="Chromosome 3"/>
</dbReference>